<evidence type="ECO:0000256" key="4">
    <source>
        <dbReference type="ARBA" id="ARBA00022692"/>
    </source>
</evidence>
<feature type="compositionally biased region" description="Polar residues" evidence="14">
    <location>
        <begin position="600"/>
        <end position="614"/>
    </location>
</feature>
<dbReference type="Gene3D" id="3.90.190.10">
    <property type="entry name" value="Protein tyrosine phosphatase superfamily"/>
    <property type="match status" value="2"/>
</dbReference>
<dbReference type="InterPro" id="IPR013783">
    <property type="entry name" value="Ig-like_fold"/>
</dbReference>
<dbReference type="InterPro" id="IPR050348">
    <property type="entry name" value="Protein-Tyr_Phosphatase"/>
</dbReference>
<dbReference type="Proteomes" id="UP000221080">
    <property type="component" value="Chromosome 19"/>
</dbReference>
<evidence type="ECO:0000256" key="5">
    <source>
        <dbReference type="ARBA" id="ARBA00022729"/>
    </source>
</evidence>
<dbReference type="PROSITE" id="PS50056">
    <property type="entry name" value="TYR_PHOSPHATASE_2"/>
    <property type="match status" value="2"/>
</dbReference>
<keyword evidence="5 15" id="KW-0732">Signal</keyword>
<dbReference type="PROSITE" id="PS00383">
    <property type="entry name" value="TYR_PHOSPHATASE_1"/>
    <property type="match status" value="1"/>
</dbReference>
<keyword evidence="8" id="KW-0904">Protein phosphatase</keyword>
<dbReference type="InterPro" id="IPR036398">
    <property type="entry name" value="CA_dom_sf"/>
</dbReference>
<evidence type="ECO:0000256" key="7">
    <source>
        <dbReference type="ARBA" id="ARBA00022801"/>
    </source>
</evidence>
<protein>
    <recommendedName>
        <fullName evidence="3">protein-tyrosine-phosphatase</fullName>
        <ecNumber evidence="3">3.1.3.48</ecNumber>
    </recommendedName>
</protein>
<feature type="region of interest" description="Disordered" evidence="14">
    <location>
        <begin position="1283"/>
        <end position="1305"/>
    </location>
</feature>
<keyword evidence="9" id="KW-1133">Transmembrane helix</keyword>
<dbReference type="FunFam" id="3.90.190.10:FF:000016">
    <property type="entry name" value="receptor-type tyrosine-protein phosphatase gamma isoform X1"/>
    <property type="match status" value="1"/>
</dbReference>
<dbReference type="InterPro" id="IPR029021">
    <property type="entry name" value="Prot-tyrosine_phosphatase-like"/>
</dbReference>
<evidence type="ECO:0000313" key="21">
    <source>
        <dbReference type="RefSeq" id="XP_047018119.1"/>
    </source>
</evidence>
<comment type="subcellular location">
    <subcellularLocation>
        <location evidence="1">Membrane</location>
        <topology evidence="1">Single-pass type I membrane protein</topology>
    </subcellularLocation>
</comment>
<dbReference type="FunFam" id="3.90.190.10:FF:000013">
    <property type="entry name" value="receptor-type tyrosine-protein phosphatase zeta isoform X1"/>
    <property type="match status" value="1"/>
</dbReference>
<sequence length="1305" mass="147166">MSGIKISFCFLIFQLCIMCSVGLSSKYLRDQHRFTEDVDWSYTGTLNQQHWVKKYRSCNGARQSPINIEESFTQVQVQYQDLQLENWDQLMTDSTITNDGKTVVISVNGQYYVSGGGLRSRFKVARITFHWGRCNASSDGSEHSFNGYKFPLEMQIYCYEENEFESIDDALRSNGRITALAVLFEESVDDNENYAALIDGVNAVSRYGKSSMLEAFPLLGLLPESTAKYFIYNGSLTTPPCTETVKWIVFRDTVPISETQLEVFCEVMTMQQAGYVMLTDYLQNNYREQQQQFLGQVFSSYTGTEDILAPMCSSEPENVQADPQNYTSIMVTWERPRAVYETSIERYSVTYQSLQGKNAQKRQYLTDGDQDVGAIIHNLLANNSYVVQVVALCTNGMTGRMSDQVIVDMPLEDPENDPDPSVESTQLEEFTEETSQPSLSTGRTSSKPRVLPGSTSSSKSSIYITTSTNHPGFLFPAIKATTSSEQQWITVESQSFSPDQARSHDKQLSSHILPEDEDTMLVTDVHYEGLKSRTAVSGLIDEQLSLPTLLTRGVQDQGKGQVWMTKPNITSVTSAPNAESRTIYVTSNTLSVSVKNANEPTQPLFNEASNSSPESRVGMVGGTEREKRTVVPLAVVSTLTAICLLVLISILIYWRKCFQAANLNVEDKASPRVITAPSTPLLLNTEEHAALPVKEFVKHVADLYSNNTFSKEFESLKESYEEIQSCTVDMGITTDSSNHPDNKSKNRYINILAYDHSRVKLNHNAEKDGKTGDYINASYVDGYKHPKAYIAAQGPLKTSLEDFWRMVWEQNVSVIVMITNLLEKGRRKCDQYWPMENQEEYGSFLVTLKSTITLAYYTKRTFTLRNINNKKGSLKSRSQERTIDQYHYTQWPDMGVPEYTLPVLKFIQKSSETQSADSGPVVVHCSAGVGRTGTYIVIDSMLKQIKAERTVNIMGFLKHIRTQRNYLVQTEEQYVFIHNVLVEAIRSKETQVSASHIHAYVSDLLTPGPTGKTHLEKQFKLISQKCANQDDYVTALKECNIPKNRTSALMPVERSRVSLSSTVADSSDYINASYIMGYHQSCEFIITQKPLANTIQDFWRMIWDHNAQIIISLPDTQSLSEEEDCVYWPTKEQPISCETFTVTLAGEDQICLSYEESLVVHDFILEALKDDYVLEVRCYQAPHWPNPDRPISNAFELINIIREESAHREGTIVVHDGYGGSSAGILCSLITLINQLEEENIVDVYLTARMTNLMRPGVFTDIEHYQFLYKAILSLVSTKEDEKTLHSTENNGNIPAGSESLESLM</sequence>
<dbReference type="InterPro" id="IPR003961">
    <property type="entry name" value="FN3_dom"/>
</dbReference>
<evidence type="ECO:0000256" key="1">
    <source>
        <dbReference type="ARBA" id="ARBA00004479"/>
    </source>
</evidence>
<comment type="catalytic activity">
    <reaction evidence="13">
        <text>O-phospho-L-tyrosyl-[protein] + H2O = L-tyrosyl-[protein] + phosphate</text>
        <dbReference type="Rhea" id="RHEA:10684"/>
        <dbReference type="Rhea" id="RHEA-COMP:10136"/>
        <dbReference type="Rhea" id="RHEA-COMP:20101"/>
        <dbReference type="ChEBI" id="CHEBI:15377"/>
        <dbReference type="ChEBI" id="CHEBI:43474"/>
        <dbReference type="ChEBI" id="CHEBI:46858"/>
        <dbReference type="ChEBI" id="CHEBI:61978"/>
        <dbReference type="EC" id="3.1.3.48"/>
    </reaction>
</comment>
<dbReference type="RefSeq" id="XP_047018119.1">
    <property type="nucleotide sequence ID" value="XM_047162163.2"/>
</dbReference>
<feature type="domain" description="Tyrosine specific protein phosphatases" evidence="17">
    <location>
        <begin position="1192"/>
        <end position="1266"/>
    </location>
</feature>
<keyword evidence="20" id="KW-1185">Reference proteome</keyword>
<evidence type="ECO:0000256" key="3">
    <source>
        <dbReference type="ARBA" id="ARBA00013064"/>
    </source>
</evidence>
<keyword evidence="11" id="KW-1015">Disulfide bond</keyword>
<dbReference type="InterPro" id="IPR000242">
    <property type="entry name" value="PTP_cat"/>
</dbReference>
<dbReference type="SUPFAM" id="SSF49265">
    <property type="entry name" value="Fibronectin type III"/>
    <property type="match status" value="1"/>
</dbReference>
<dbReference type="SMART" id="SM00194">
    <property type="entry name" value="PTPc"/>
    <property type="match status" value="2"/>
</dbReference>
<dbReference type="PROSITE" id="PS51144">
    <property type="entry name" value="ALPHA_CA_2"/>
    <property type="match status" value="1"/>
</dbReference>
<reference evidence="20" key="1">
    <citation type="journal article" date="2016" name="Nat. Commun.">
        <title>The channel catfish genome sequence provides insights into the evolution of scale formation in teleosts.</title>
        <authorList>
            <person name="Liu Z."/>
            <person name="Liu S."/>
            <person name="Yao J."/>
            <person name="Bao L."/>
            <person name="Zhang J."/>
            <person name="Li Y."/>
            <person name="Jiang C."/>
            <person name="Sun L."/>
            <person name="Wang R."/>
            <person name="Zhang Y."/>
            <person name="Zhou T."/>
            <person name="Zeng Q."/>
            <person name="Fu Q."/>
            <person name="Gao S."/>
            <person name="Li N."/>
            <person name="Koren S."/>
            <person name="Jiang Y."/>
            <person name="Zimin A."/>
            <person name="Xu P."/>
            <person name="Phillippy A.M."/>
            <person name="Geng X."/>
            <person name="Song L."/>
            <person name="Sun F."/>
            <person name="Li C."/>
            <person name="Wang X."/>
            <person name="Chen A."/>
            <person name="Jin Y."/>
            <person name="Yuan Z."/>
            <person name="Yang Y."/>
            <person name="Tan S."/>
            <person name="Peatman E."/>
            <person name="Lu J."/>
            <person name="Qin Z."/>
            <person name="Dunham R."/>
            <person name="Li Z."/>
            <person name="Sonstegard T."/>
            <person name="Feng J."/>
            <person name="Danzmann R.G."/>
            <person name="Schroeder S."/>
            <person name="Scheffler B."/>
            <person name="Duke M.V."/>
            <person name="Ballard L."/>
            <person name="Kucuktas H."/>
            <person name="Kaltenboeck L."/>
            <person name="Liu H."/>
            <person name="Armbruster J."/>
            <person name="Xie Y."/>
            <person name="Kirby M.L."/>
            <person name="Tian Y."/>
            <person name="Flanagan M.E."/>
            <person name="Mu W."/>
            <person name="Waldbieser G.C."/>
        </authorList>
    </citation>
    <scope>NUCLEOTIDE SEQUENCE [LARGE SCALE GENOMIC DNA]</scope>
    <source>
        <strain evidence="20">SDA103</strain>
    </source>
</reference>
<feature type="compositionally biased region" description="Acidic residues" evidence="14">
    <location>
        <begin position="410"/>
        <end position="420"/>
    </location>
</feature>
<dbReference type="Pfam" id="PF00041">
    <property type="entry name" value="fn3"/>
    <property type="match status" value="1"/>
</dbReference>
<dbReference type="Pfam" id="PF00194">
    <property type="entry name" value="Carb_anhydrase"/>
    <property type="match status" value="1"/>
</dbReference>
<keyword evidence="4" id="KW-0812">Transmembrane</keyword>
<evidence type="ECO:0000256" key="6">
    <source>
        <dbReference type="ARBA" id="ARBA00022737"/>
    </source>
</evidence>
<proteinExistence type="inferred from homology"/>
<feature type="signal peptide" evidence="15">
    <location>
        <begin position="1"/>
        <end position="24"/>
    </location>
</feature>
<dbReference type="InterPro" id="IPR000387">
    <property type="entry name" value="Tyr_Pase_dom"/>
</dbReference>
<dbReference type="InterPro" id="IPR003595">
    <property type="entry name" value="Tyr_Pase_cat"/>
</dbReference>
<evidence type="ECO:0000259" key="19">
    <source>
        <dbReference type="PROSITE" id="PS51144"/>
    </source>
</evidence>
<dbReference type="CTD" id="553019"/>
<dbReference type="InterPro" id="IPR036116">
    <property type="entry name" value="FN3_sf"/>
</dbReference>
<dbReference type="SUPFAM" id="SSF51069">
    <property type="entry name" value="Carbonic anhydrase"/>
    <property type="match status" value="1"/>
</dbReference>
<evidence type="ECO:0000256" key="12">
    <source>
        <dbReference type="ARBA" id="ARBA00023180"/>
    </source>
</evidence>
<dbReference type="InterPro" id="IPR001148">
    <property type="entry name" value="CA_dom"/>
</dbReference>
<keyword evidence="21" id="KW-0675">Receptor</keyword>
<evidence type="ECO:0000256" key="10">
    <source>
        <dbReference type="ARBA" id="ARBA00023136"/>
    </source>
</evidence>
<dbReference type="PROSITE" id="PS50055">
    <property type="entry name" value="TYR_PHOSPHATASE_PTP"/>
    <property type="match status" value="2"/>
</dbReference>
<organism evidence="20 21">
    <name type="scientific">Ictalurus punctatus</name>
    <name type="common">Channel catfish</name>
    <name type="synonym">Silurus punctatus</name>
    <dbReference type="NCBI Taxonomy" id="7998"/>
    <lineage>
        <taxon>Eukaryota</taxon>
        <taxon>Metazoa</taxon>
        <taxon>Chordata</taxon>
        <taxon>Craniata</taxon>
        <taxon>Vertebrata</taxon>
        <taxon>Euteleostomi</taxon>
        <taxon>Actinopterygii</taxon>
        <taxon>Neopterygii</taxon>
        <taxon>Teleostei</taxon>
        <taxon>Ostariophysi</taxon>
        <taxon>Siluriformes</taxon>
        <taxon>Ictaluridae</taxon>
        <taxon>Ictalurus</taxon>
    </lineage>
</organism>
<dbReference type="InterPro" id="IPR016130">
    <property type="entry name" value="Tyr_Pase_AS"/>
</dbReference>
<evidence type="ECO:0000256" key="14">
    <source>
        <dbReference type="SAM" id="MobiDB-lite"/>
    </source>
</evidence>
<dbReference type="GO" id="GO:0004725">
    <property type="term" value="F:protein tyrosine phosphatase activity"/>
    <property type="evidence" value="ECO:0007669"/>
    <property type="project" value="UniProtKB-EC"/>
</dbReference>
<dbReference type="OrthoDB" id="429145at2759"/>
<keyword evidence="7" id="KW-0378">Hydrolase</keyword>
<comment type="similarity">
    <text evidence="2">Belongs to the protein-tyrosine phosphatase family. Receptor class 5 subfamily.</text>
</comment>
<dbReference type="Pfam" id="PF00102">
    <property type="entry name" value="Y_phosphatase"/>
    <property type="match status" value="2"/>
</dbReference>
<dbReference type="KEGG" id="ipu:108280061"/>
<dbReference type="GO" id="GO:0005886">
    <property type="term" value="C:plasma membrane"/>
    <property type="evidence" value="ECO:0007669"/>
    <property type="project" value="UniProtKB-ARBA"/>
</dbReference>
<evidence type="ECO:0000256" key="13">
    <source>
        <dbReference type="ARBA" id="ARBA00051722"/>
    </source>
</evidence>
<evidence type="ECO:0000259" key="18">
    <source>
        <dbReference type="PROSITE" id="PS50853"/>
    </source>
</evidence>
<dbReference type="PANTHER" id="PTHR19134:SF461">
    <property type="entry name" value="RECEPTOR-TYPE TYROSINE-PROTEIN PHOSPHATASE ZETA"/>
    <property type="match status" value="1"/>
</dbReference>
<dbReference type="GeneID" id="108280061"/>
<keyword evidence="6" id="KW-0677">Repeat</keyword>
<feature type="chain" id="PRO_5037640221" description="protein-tyrosine-phosphatase" evidence="15">
    <location>
        <begin position="25"/>
        <end position="1305"/>
    </location>
</feature>
<evidence type="ECO:0000313" key="20">
    <source>
        <dbReference type="Proteomes" id="UP000221080"/>
    </source>
</evidence>
<name>A0A979FEF3_ICTPU</name>
<dbReference type="Gene3D" id="2.60.40.10">
    <property type="entry name" value="Immunoglobulins"/>
    <property type="match status" value="1"/>
</dbReference>
<reference evidence="21" key="2">
    <citation type="submission" date="2025-08" db="UniProtKB">
        <authorList>
            <consortium name="RefSeq"/>
        </authorList>
    </citation>
    <scope>IDENTIFICATION</scope>
    <source>
        <tissue evidence="21">Blood</tissue>
    </source>
</reference>
<feature type="domain" description="Tyrosine specific protein phosphatases" evidence="17">
    <location>
        <begin position="901"/>
        <end position="975"/>
    </location>
</feature>
<dbReference type="SUPFAM" id="SSF52799">
    <property type="entry name" value="(Phosphotyrosine protein) phosphatases II"/>
    <property type="match status" value="2"/>
</dbReference>
<feature type="region of interest" description="Disordered" evidence="14">
    <location>
        <begin position="600"/>
        <end position="623"/>
    </location>
</feature>
<dbReference type="FunFam" id="2.60.40.10:FF:000313">
    <property type="entry name" value="Receptor-type tyrosine-protein phosphatase zeta"/>
    <property type="match status" value="1"/>
</dbReference>
<dbReference type="EC" id="3.1.3.48" evidence="3"/>
<evidence type="ECO:0000256" key="15">
    <source>
        <dbReference type="SAM" id="SignalP"/>
    </source>
</evidence>
<evidence type="ECO:0000259" key="17">
    <source>
        <dbReference type="PROSITE" id="PS50056"/>
    </source>
</evidence>
<evidence type="ECO:0000259" key="16">
    <source>
        <dbReference type="PROSITE" id="PS50055"/>
    </source>
</evidence>
<dbReference type="PANTHER" id="PTHR19134">
    <property type="entry name" value="RECEPTOR-TYPE TYROSINE-PROTEIN PHOSPHATASE"/>
    <property type="match status" value="1"/>
</dbReference>
<feature type="compositionally biased region" description="Polar residues" evidence="14">
    <location>
        <begin position="422"/>
        <end position="447"/>
    </location>
</feature>
<dbReference type="Gene3D" id="3.10.200.10">
    <property type="entry name" value="Alpha carbonic anhydrase"/>
    <property type="match status" value="1"/>
</dbReference>
<dbReference type="SMART" id="SM01057">
    <property type="entry name" value="Carb_anhydrase"/>
    <property type="match status" value="1"/>
</dbReference>
<evidence type="ECO:0000256" key="9">
    <source>
        <dbReference type="ARBA" id="ARBA00022989"/>
    </source>
</evidence>
<dbReference type="SMART" id="SM00404">
    <property type="entry name" value="PTPc_motif"/>
    <property type="match status" value="2"/>
</dbReference>
<dbReference type="SMART" id="SM00060">
    <property type="entry name" value="FN3"/>
    <property type="match status" value="1"/>
</dbReference>
<dbReference type="CDD" id="cd00063">
    <property type="entry name" value="FN3"/>
    <property type="match status" value="1"/>
</dbReference>
<feature type="domain" description="Tyrosine-protein phosphatase" evidence="16">
    <location>
        <begin position="1015"/>
        <end position="1275"/>
    </location>
</feature>
<evidence type="ECO:0000256" key="11">
    <source>
        <dbReference type="ARBA" id="ARBA00023157"/>
    </source>
</evidence>
<feature type="domain" description="Alpha-carbonic anhydrase" evidence="19">
    <location>
        <begin position="38"/>
        <end position="301"/>
    </location>
</feature>
<dbReference type="CDD" id="cd03122">
    <property type="entry name" value="alpha_CARP_receptor_like"/>
    <property type="match status" value="1"/>
</dbReference>
<dbReference type="PROSITE" id="PS50853">
    <property type="entry name" value="FN3"/>
    <property type="match status" value="1"/>
</dbReference>
<dbReference type="PRINTS" id="PR00700">
    <property type="entry name" value="PRTYPHPHTASE"/>
</dbReference>
<feature type="region of interest" description="Disordered" evidence="14">
    <location>
        <begin position="410"/>
        <end position="462"/>
    </location>
</feature>
<keyword evidence="12" id="KW-0325">Glycoprotein</keyword>
<feature type="domain" description="Tyrosine-protein phosphatase" evidence="16">
    <location>
        <begin position="709"/>
        <end position="984"/>
    </location>
</feature>
<evidence type="ECO:0000256" key="2">
    <source>
        <dbReference type="ARBA" id="ARBA00006246"/>
    </source>
</evidence>
<dbReference type="InterPro" id="IPR041887">
    <property type="entry name" value="Alpha_CARP_receptor-type"/>
</dbReference>
<evidence type="ECO:0000256" key="8">
    <source>
        <dbReference type="ARBA" id="ARBA00022912"/>
    </source>
</evidence>
<gene>
    <name evidence="21" type="primary">ptprz1b</name>
</gene>
<feature type="domain" description="Fibronectin type-III" evidence="18">
    <location>
        <begin position="315"/>
        <end position="412"/>
    </location>
</feature>
<keyword evidence="10" id="KW-0472">Membrane</keyword>
<accession>A0A979FEF3</accession>